<reference evidence="2" key="3">
    <citation type="submission" date="2023-01" db="EMBL/GenBank/DDBJ databases">
        <title>Human gut microbiome strain richness.</title>
        <authorList>
            <person name="Chen-Liaw A."/>
        </authorList>
    </citation>
    <scope>NUCLEOTIDE SEQUENCE</scope>
    <source>
        <strain evidence="2">D8_m1001271B151109d0_201107</strain>
    </source>
</reference>
<reference evidence="4 5" key="1">
    <citation type="submission" date="2018-06" db="EMBL/GenBank/DDBJ databases">
        <authorList>
            <consortium name="Pathogen Informatics"/>
            <person name="Doyle S."/>
        </authorList>
    </citation>
    <scope>NUCLEOTIDE SEQUENCE [LARGE SCALE GENOMIC DNA]</scope>
    <source>
        <strain evidence="4 5">NCTC11087</strain>
    </source>
</reference>
<name>A0A380LNQ2_9FIRM</name>
<dbReference type="AlphaFoldDB" id="A0A380LNQ2"/>
<proteinExistence type="predicted"/>
<organism evidence="4 5">
    <name type="scientific">Faecalicoccus pleomorphus</name>
    <dbReference type="NCBI Taxonomy" id="1323"/>
    <lineage>
        <taxon>Bacteria</taxon>
        <taxon>Bacillati</taxon>
        <taxon>Bacillota</taxon>
        <taxon>Erysipelotrichia</taxon>
        <taxon>Erysipelotrichales</taxon>
        <taxon>Erysipelotrichaceae</taxon>
        <taxon>Faecalicoccus</taxon>
    </lineage>
</organism>
<dbReference type="STRING" id="1123313.GCA_000420345_01932"/>
<dbReference type="EMBL" id="JAQLXO010000012">
    <property type="protein sequence ID" value="MDB7982657.1"/>
    <property type="molecule type" value="Genomic_DNA"/>
</dbReference>
<feature type="domain" description="Carrier" evidence="1">
    <location>
        <begin position="1"/>
        <end position="72"/>
    </location>
</feature>
<reference evidence="3 6" key="2">
    <citation type="submission" date="2018-08" db="EMBL/GenBank/DDBJ databases">
        <title>A genome reference for cultivated species of the human gut microbiota.</title>
        <authorList>
            <person name="Zou Y."/>
            <person name="Xue W."/>
            <person name="Luo G."/>
        </authorList>
    </citation>
    <scope>NUCLEOTIDE SEQUENCE [LARGE SCALE GENOMIC DNA]</scope>
    <source>
        <strain evidence="3 6">TF08-11</strain>
    </source>
</reference>
<dbReference type="OrthoDB" id="9812291at2"/>
<dbReference type="Proteomes" id="UP000255523">
    <property type="component" value="Unassembled WGS sequence"/>
</dbReference>
<dbReference type="Pfam" id="PF00550">
    <property type="entry name" value="PP-binding"/>
    <property type="match status" value="1"/>
</dbReference>
<dbReference type="RefSeq" id="WP_022790729.1">
    <property type="nucleotide sequence ID" value="NZ_CALCIP010000043.1"/>
</dbReference>
<gene>
    <name evidence="3" type="ORF">DXC78_11280</name>
    <name evidence="4" type="ORF">NCTC11087_01763</name>
    <name evidence="2" type="ORF">PND82_07495</name>
</gene>
<dbReference type="GeneID" id="77462705"/>
<accession>A0A380LNQ2</accession>
<sequence>METIIEILQEIQPDLDCTREDLIDGHLLDSLAILSLVAELEDAFDLMIPAVEITPDNFNSVKRMKAMVDRLLEEE</sequence>
<dbReference type="InterPro" id="IPR009081">
    <property type="entry name" value="PP-bd_ACP"/>
</dbReference>
<dbReference type="Gene3D" id="1.10.1200.10">
    <property type="entry name" value="ACP-like"/>
    <property type="match status" value="1"/>
</dbReference>
<evidence type="ECO:0000313" key="4">
    <source>
        <dbReference type="EMBL" id="SUO04835.1"/>
    </source>
</evidence>
<dbReference type="Proteomes" id="UP000260721">
    <property type="component" value="Unassembled WGS sequence"/>
</dbReference>
<evidence type="ECO:0000259" key="1">
    <source>
        <dbReference type="PROSITE" id="PS50075"/>
    </source>
</evidence>
<evidence type="ECO:0000313" key="2">
    <source>
        <dbReference type="EMBL" id="MDB7982657.1"/>
    </source>
</evidence>
<dbReference type="PROSITE" id="PS50075">
    <property type="entry name" value="CARRIER"/>
    <property type="match status" value="1"/>
</dbReference>
<dbReference type="SUPFAM" id="SSF47336">
    <property type="entry name" value="ACP-like"/>
    <property type="match status" value="1"/>
</dbReference>
<protein>
    <submittedName>
        <fullName evidence="3">Acyl carrier protein</fullName>
    </submittedName>
    <submittedName>
        <fullName evidence="4">D-alanyl carrier protein</fullName>
    </submittedName>
    <submittedName>
        <fullName evidence="2">Phosphopantetheine-binding protein</fullName>
    </submittedName>
</protein>
<evidence type="ECO:0000313" key="6">
    <source>
        <dbReference type="Proteomes" id="UP000260721"/>
    </source>
</evidence>
<dbReference type="EMBL" id="QUSK01000031">
    <property type="protein sequence ID" value="RGD73443.1"/>
    <property type="molecule type" value="Genomic_DNA"/>
</dbReference>
<dbReference type="InterPro" id="IPR036736">
    <property type="entry name" value="ACP-like_sf"/>
</dbReference>
<dbReference type="Proteomes" id="UP001212981">
    <property type="component" value="Unassembled WGS sequence"/>
</dbReference>
<evidence type="ECO:0000313" key="3">
    <source>
        <dbReference type="EMBL" id="RGD73443.1"/>
    </source>
</evidence>
<keyword evidence="5" id="KW-1185">Reference proteome</keyword>
<evidence type="ECO:0000313" key="5">
    <source>
        <dbReference type="Proteomes" id="UP000255523"/>
    </source>
</evidence>
<dbReference type="EMBL" id="UHFX01000003">
    <property type="protein sequence ID" value="SUO04835.1"/>
    <property type="molecule type" value="Genomic_DNA"/>
</dbReference>